<evidence type="ECO:0000256" key="3">
    <source>
        <dbReference type="ARBA" id="ARBA00013236"/>
    </source>
</evidence>
<dbReference type="SUPFAM" id="SSF54675">
    <property type="entry name" value="Nicotinate/Quinolinate PRTase N-terminal domain-like"/>
    <property type="match status" value="1"/>
</dbReference>
<feature type="domain" description="Nicotinate phosphoribosyltransferase N-terminal" evidence="12">
    <location>
        <begin position="13"/>
        <end position="130"/>
    </location>
</feature>
<dbReference type="InterPro" id="IPR006406">
    <property type="entry name" value="Nic_PRibTrfase"/>
</dbReference>
<comment type="caution">
    <text evidence="13">The sequence shown here is derived from an EMBL/GenBank/DDBJ whole genome shotgun (WGS) entry which is preliminary data.</text>
</comment>
<keyword evidence="4 9" id="KW-0597">Phosphoprotein</keyword>
<dbReference type="Proteomes" id="UP001282336">
    <property type="component" value="Unassembled WGS sequence"/>
</dbReference>
<evidence type="ECO:0000256" key="2">
    <source>
        <dbReference type="ARBA" id="ARBA00010897"/>
    </source>
</evidence>
<evidence type="ECO:0000259" key="12">
    <source>
        <dbReference type="Pfam" id="PF17767"/>
    </source>
</evidence>
<comment type="catalytic activity">
    <reaction evidence="7 9 10">
        <text>5-phospho-alpha-D-ribose 1-diphosphate + nicotinate + ATP + H2O = nicotinate beta-D-ribonucleotide + ADP + phosphate + diphosphate</text>
        <dbReference type="Rhea" id="RHEA:36163"/>
        <dbReference type="ChEBI" id="CHEBI:15377"/>
        <dbReference type="ChEBI" id="CHEBI:30616"/>
        <dbReference type="ChEBI" id="CHEBI:32544"/>
        <dbReference type="ChEBI" id="CHEBI:33019"/>
        <dbReference type="ChEBI" id="CHEBI:43474"/>
        <dbReference type="ChEBI" id="CHEBI:57502"/>
        <dbReference type="ChEBI" id="CHEBI:58017"/>
        <dbReference type="ChEBI" id="CHEBI:456216"/>
        <dbReference type="EC" id="6.3.4.21"/>
    </reaction>
</comment>
<protein>
    <recommendedName>
        <fullName evidence="3 9">Nicotinate phosphoribosyltransferase</fullName>
        <shortName evidence="9">NAPRTase</shortName>
        <ecNumber evidence="3 9">6.3.4.21</ecNumber>
    </recommendedName>
</protein>
<comment type="PTM">
    <text evidence="9 10">Transiently phosphorylated on a His residue during the reaction cycle. Phosphorylation strongly increases the affinity for substrates and increases the rate of nicotinate D-ribonucleotide production. Dephosphorylation regenerates the low-affinity form of the enzyme, leading to product release.</text>
</comment>
<dbReference type="PANTHER" id="PTHR11098">
    <property type="entry name" value="NICOTINATE PHOSPHORIBOSYLTRANSFERASE"/>
    <property type="match status" value="1"/>
</dbReference>
<dbReference type="NCBIfam" id="TIGR01514">
    <property type="entry name" value="NAPRTase"/>
    <property type="match status" value="1"/>
</dbReference>
<evidence type="ECO:0000256" key="4">
    <source>
        <dbReference type="ARBA" id="ARBA00022553"/>
    </source>
</evidence>
<evidence type="ECO:0000313" key="16">
    <source>
        <dbReference type="Proteomes" id="UP001282336"/>
    </source>
</evidence>
<keyword evidence="13" id="KW-0808">Transferase</keyword>
<evidence type="ECO:0000259" key="11">
    <source>
        <dbReference type="Pfam" id="PF04095"/>
    </source>
</evidence>
<gene>
    <name evidence="9 13" type="primary">pncB</name>
    <name evidence="14" type="ORF">SIK69_21905</name>
    <name evidence="13" type="ORF">SIL20_17990</name>
</gene>
<reference evidence="13 15" key="1">
    <citation type="submission" date="2023-11" db="EMBL/GenBank/DDBJ databases">
        <title>Scandinavium wanjuensis sp. nov., isolated from lettuce South Korea.</title>
        <authorList>
            <person name="Park J."/>
            <person name="Park S."/>
            <person name="Oh K.K."/>
            <person name="Cho G.S."/>
            <person name="Franz C.M.A.P."/>
        </authorList>
    </citation>
    <scope>NUCLEOTIDE SEQUENCE</scope>
    <source>
        <strain evidence="13">V105_12</strain>
        <strain evidence="14 15">V105_6</strain>
    </source>
</reference>
<dbReference type="NCBIfam" id="NF003704">
    <property type="entry name" value="PRK05321.1"/>
    <property type="match status" value="1"/>
</dbReference>
<keyword evidence="13" id="KW-0328">Glycosyltransferase</keyword>
<feature type="modified residue" description="Phosphohistidine; by autocatalysis" evidence="9">
    <location>
        <position position="220"/>
    </location>
</feature>
<evidence type="ECO:0000256" key="10">
    <source>
        <dbReference type="RuleBase" id="RU003838"/>
    </source>
</evidence>
<keyword evidence="5 9" id="KW-0436">Ligase</keyword>
<dbReference type="EMBL" id="JAWXRD010000040">
    <property type="protein sequence ID" value="MDX6042850.1"/>
    <property type="molecule type" value="Genomic_DNA"/>
</dbReference>
<dbReference type="GO" id="GO:0034355">
    <property type="term" value="P:NAD+ biosynthetic process via the salvage pathway"/>
    <property type="evidence" value="ECO:0007669"/>
    <property type="project" value="TreeGrafter"/>
</dbReference>
<dbReference type="HAMAP" id="MF_00570">
    <property type="entry name" value="NAPRTase"/>
    <property type="match status" value="1"/>
</dbReference>
<accession>A0AAJ2S8X0</accession>
<evidence type="ECO:0000256" key="7">
    <source>
        <dbReference type="ARBA" id="ARBA00048668"/>
    </source>
</evidence>
<evidence type="ECO:0000313" key="15">
    <source>
        <dbReference type="Proteomes" id="UP001275664"/>
    </source>
</evidence>
<comment type="pathway">
    <text evidence="1 9 10">Cofactor biosynthesis; NAD(+) biosynthesis; nicotinate D-ribonucleotide from nicotinate: step 1/1.</text>
</comment>
<dbReference type="InterPro" id="IPR040727">
    <property type="entry name" value="NAPRTase_N"/>
</dbReference>
<dbReference type="SUPFAM" id="SSF51690">
    <property type="entry name" value="Nicotinate/Quinolinate PRTase C-terminal domain-like"/>
    <property type="match status" value="1"/>
</dbReference>
<dbReference type="EC" id="6.3.4.21" evidence="3 9"/>
<dbReference type="RefSeq" id="WP_319629850.1">
    <property type="nucleotide sequence ID" value="NZ_JAWXRB010000045.1"/>
</dbReference>
<proteinExistence type="inferred from homology"/>
<evidence type="ECO:0000313" key="13">
    <source>
        <dbReference type="EMBL" id="MDX6033395.1"/>
    </source>
</evidence>
<dbReference type="GO" id="GO:0016757">
    <property type="term" value="F:glycosyltransferase activity"/>
    <property type="evidence" value="ECO:0007669"/>
    <property type="project" value="UniProtKB-KW"/>
</dbReference>
<dbReference type="PANTHER" id="PTHR11098:SF1">
    <property type="entry name" value="NICOTINATE PHOSPHORIBOSYLTRANSFERASE"/>
    <property type="match status" value="1"/>
</dbReference>
<feature type="domain" description="Nicotinate/nicotinamide phosphoribosyltransferase" evidence="11">
    <location>
        <begin position="169"/>
        <end position="394"/>
    </location>
</feature>
<dbReference type="EMBL" id="JAWXRC010000042">
    <property type="protein sequence ID" value="MDX6033395.1"/>
    <property type="molecule type" value="Genomic_DNA"/>
</dbReference>
<dbReference type="GO" id="GO:0005829">
    <property type="term" value="C:cytosol"/>
    <property type="evidence" value="ECO:0007669"/>
    <property type="project" value="TreeGrafter"/>
</dbReference>
<dbReference type="CDD" id="cd01401">
    <property type="entry name" value="PncB_like"/>
    <property type="match status" value="1"/>
</dbReference>
<dbReference type="AlphaFoldDB" id="A0AAJ2S8X0"/>
<dbReference type="InterPro" id="IPR041525">
    <property type="entry name" value="N/Namide_PRibTrfase"/>
</dbReference>
<evidence type="ECO:0000313" key="14">
    <source>
        <dbReference type="EMBL" id="MDX6042850.1"/>
    </source>
</evidence>
<dbReference type="Pfam" id="PF17767">
    <property type="entry name" value="NAPRTase_N"/>
    <property type="match status" value="1"/>
</dbReference>
<evidence type="ECO:0000256" key="8">
    <source>
        <dbReference type="ARBA" id="ARBA00057850"/>
    </source>
</evidence>
<dbReference type="FunFam" id="3.20.140.10:FF:000001">
    <property type="entry name" value="Nicotinate phosphoribosyltransferase"/>
    <property type="match status" value="1"/>
</dbReference>
<evidence type="ECO:0000256" key="5">
    <source>
        <dbReference type="ARBA" id="ARBA00022598"/>
    </source>
</evidence>
<comment type="function">
    <text evidence="8 9 10">Catalyzes the synthesis of beta-nicotinate D-ribonucleotide from nicotinate and 5-phospho-D-ribose 1-phosphate at the expense of ATP.</text>
</comment>
<dbReference type="PIRSF" id="PIRSF000484">
    <property type="entry name" value="NAPRT"/>
    <property type="match status" value="1"/>
</dbReference>
<comment type="similarity">
    <text evidence="2 9 10">Belongs to the NAPRTase family.</text>
</comment>
<keyword evidence="15" id="KW-1185">Reference proteome</keyword>
<dbReference type="GO" id="GO:0004516">
    <property type="term" value="F:nicotinate phosphoribosyltransferase activity"/>
    <property type="evidence" value="ECO:0007669"/>
    <property type="project" value="UniProtKB-UniRule"/>
</dbReference>
<name>A0AAJ2S8X0_9ENTR</name>
<evidence type="ECO:0000256" key="6">
    <source>
        <dbReference type="ARBA" id="ARBA00022642"/>
    </source>
</evidence>
<keyword evidence="6 9" id="KW-0662">Pyridine nucleotide biosynthesis</keyword>
<dbReference type="InterPro" id="IPR036068">
    <property type="entry name" value="Nicotinate_pribotase-like_C"/>
</dbReference>
<evidence type="ECO:0000256" key="9">
    <source>
        <dbReference type="HAMAP-Rule" id="MF_00570"/>
    </source>
</evidence>
<dbReference type="Proteomes" id="UP001275664">
    <property type="component" value="Unassembled WGS sequence"/>
</dbReference>
<organism evidence="13 16">
    <name type="scientific">Scandinavium lactucae</name>
    <dbReference type="NCBI Taxonomy" id="3095028"/>
    <lineage>
        <taxon>Bacteria</taxon>
        <taxon>Pseudomonadati</taxon>
        <taxon>Pseudomonadota</taxon>
        <taxon>Gammaproteobacteria</taxon>
        <taxon>Enterobacterales</taxon>
        <taxon>Enterobacteriaceae</taxon>
        <taxon>Scandinavium</taxon>
    </lineage>
</organism>
<evidence type="ECO:0000256" key="1">
    <source>
        <dbReference type="ARBA" id="ARBA00004952"/>
    </source>
</evidence>
<dbReference type="InterPro" id="IPR007229">
    <property type="entry name" value="Nic_PRibTrfase-Fam"/>
</dbReference>
<dbReference type="Pfam" id="PF04095">
    <property type="entry name" value="NAPRTase"/>
    <property type="match status" value="1"/>
</dbReference>
<dbReference type="Gene3D" id="3.20.140.10">
    <property type="entry name" value="nicotinate phosphoribosyltransferase"/>
    <property type="match status" value="1"/>
</dbReference>
<sequence length="400" mass="46055">MTRFASPVLQTLLDTDAYKLHMQQAVFHHYYDVQVAAEFRCRGDDLLGIYADAIREQVEAMQSLRLQDDEFKWLSGLPFFKQDYLDWLRDFRYNPQQVTVHNDNGKLNIRLEGPWREVIMWEVPLLAVISELVHRYRSPDADVAQALGTLERKLTDFNQLTQDIDMSGFRLMDFGTRRRFSREVQQAIVERLKQEPWFVGTSNYDLARRLSLTPMGTQAHEWFQAHQQISPDLATSQRVALAAWLEEYPDQLGIALTDCITMDAFLRDFGPEFAERYQGLRHDSGDPVEWGEKAIAHYQKLGIDPMSKVLVFSDNLDLTKAIDLYRHFSSRVNLSFGIGTRLTCDIPQVKPLNIVIKLVECNGKPVAKLSDSPGKTICHDKAFVRALRKAFDLPQVKKAS</sequence>